<accession>A0A5C3MYR2</accession>
<evidence type="ECO:0000313" key="1">
    <source>
        <dbReference type="EMBL" id="TFK50629.1"/>
    </source>
</evidence>
<evidence type="ECO:0000313" key="2">
    <source>
        <dbReference type="Proteomes" id="UP000305948"/>
    </source>
</evidence>
<keyword evidence="2" id="KW-1185">Reference proteome</keyword>
<gene>
    <name evidence="1" type="ORF">OE88DRAFT_278812</name>
</gene>
<proteinExistence type="predicted"/>
<dbReference type="Proteomes" id="UP000305948">
    <property type="component" value="Unassembled WGS sequence"/>
</dbReference>
<dbReference type="AlphaFoldDB" id="A0A5C3MYR2"/>
<protein>
    <submittedName>
        <fullName evidence="1">Uncharacterized protein</fullName>
    </submittedName>
</protein>
<dbReference type="EMBL" id="ML213513">
    <property type="protein sequence ID" value="TFK50629.1"/>
    <property type="molecule type" value="Genomic_DNA"/>
</dbReference>
<name>A0A5C3MYR2_9AGAM</name>
<sequence>MKLSSNASPATKGTGKVSGVVLNSSYELSDRPEIWKRHIYSRFCACPYKSRRTCAIIRCDGLTSWKPVKNYLAGIVPHCNSLLNSQLGGTYTRIHTAARHVKEYGALVFLPEVQDMAVRRQTGYRQPRCHQSVASTSPHRWEHSPRKAKCPNAWVWIYLIYMHYLVSTSL</sequence>
<organism evidence="1 2">
    <name type="scientific">Heliocybe sulcata</name>
    <dbReference type="NCBI Taxonomy" id="5364"/>
    <lineage>
        <taxon>Eukaryota</taxon>
        <taxon>Fungi</taxon>
        <taxon>Dikarya</taxon>
        <taxon>Basidiomycota</taxon>
        <taxon>Agaricomycotina</taxon>
        <taxon>Agaricomycetes</taxon>
        <taxon>Gloeophyllales</taxon>
        <taxon>Gloeophyllaceae</taxon>
        <taxon>Heliocybe</taxon>
    </lineage>
</organism>
<reference evidence="1 2" key="1">
    <citation type="journal article" date="2019" name="Nat. Ecol. Evol.">
        <title>Megaphylogeny resolves global patterns of mushroom evolution.</title>
        <authorList>
            <person name="Varga T."/>
            <person name="Krizsan K."/>
            <person name="Foldi C."/>
            <person name="Dima B."/>
            <person name="Sanchez-Garcia M."/>
            <person name="Sanchez-Ramirez S."/>
            <person name="Szollosi G.J."/>
            <person name="Szarkandi J.G."/>
            <person name="Papp V."/>
            <person name="Albert L."/>
            <person name="Andreopoulos W."/>
            <person name="Angelini C."/>
            <person name="Antonin V."/>
            <person name="Barry K.W."/>
            <person name="Bougher N.L."/>
            <person name="Buchanan P."/>
            <person name="Buyck B."/>
            <person name="Bense V."/>
            <person name="Catcheside P."/>
            <person name="Chovatia M."/>
            <person name="Cooper J."/>
            <person name="Damon W."/>
            <person name="Desjardin D."/>
            <person name="Finy P."/>
            <person name="Geml J."/>
            <person name="Haridas S."/>
            <person name="Hughes K."/>
            <person name="Justo A."/>
            <person name="Karasinski D."/>
            <person name="Kautmanova I."/>
            <person name="Kiss B."/>
            <person name="Kocsube S."/>
            <person name="Kotiranta H."/>
            <person name="LaButti K.M."/>
            <person name="Lechner B.E."/>
            <person name="Liimatainen K."/>
            <person name="Lipzen A."/>
            <person name="Lukacs Z."/>
            <person name="Mihaltcheva S."/>
            <person name="Morgado L.N."/>
            <person name="Niskanen T."/>
            <person name="Noordeloos M.E."/>
            <person name="Ohm R.A."/>
            <person name="Ortiz-Santana B."/>
            <person name="Ovrebo C."/>
            <person name="Racz N."/>
            <person name="Riley R."/>
            <person name="Savchenko A."/>
            <person name="Shiryaev A."/>
            <person name="Soop K."/>
            <person name="Spirin V."/>
            <person name="Szebenyi C."/>
            <person name="Tomsovsky M."/>
            <person name="Tulloss R.E."/>
            <person name="Uehling J."/>
            <person name="Grigoriev I.V."/>
            <person name="Vagvolgyi C."/>
            <person name="Papp T."/>
            <person name="Martin F.M."/>
            <person name="Miettinen O."/>
            <person name="Hibbett D.S."/>
            <person name="Nagy L.G."/>
        </authorList>
    </citation>
    <scope>NUCLEOTIDE SEQUENCE [LARGE SCALE GENOMIC DNA]</scope>
    <source>
        <strain evidence="1 2">OMC1185</strain>
    </source>
</reference>